<name>A0A3A8IK40_9BACT</name>
<dbReference type="EMBL" id="RAVZ01000171">
    <property type="protein sequence ID" value="RKG83809.1"/>
    <property type="molecule type" value="Genomic_DNA"/>
</dbReference>
<dbReference type="Pfam" id="PF04237">
    <property type="entry name" value="YjbR"/>
    <property type="match status" value="1"/>
</dbReference>
<dbReference type="OrthoDB" id="8479417at2"/>
<feature type="compositionally biased region" description="Low complexity" evidence="1">
    <location>
        <begin position="215"/>
        <end position="242"/>
    </location>
</feature>
<dbReference type="GO" id="GO:0003677">
    <property type="term" value="F:DNA binding"/>
    <property type="evidence" value="ECO:0007669"/>
    <property type="project" value="UniProtKB-KW"/>
</dbReference>
<sequence length="248" mass="26096">MPAENETQKVEAVLREHALSYPGAHEDFPWGHRAMKVNDKTFLFMTVEGEKLNLSAKLPDSKDAALTLPFTEPTEYGLGKSGWVTAHFEAAAQVPVPVIKAWIDESYRAIAPKKLVSQLPERGTTVPGPASKPSKPVAAKRGASATARAGAATRKATAPVKKAATKVAAPVKKAAKKVVAPVKKAATKVVAQVKSAAKKAASRVKSVARQVAKKVPAAAKKVAPTRKAAAPARGKRTPAAAPKRARRS</sequence>
<reference evidence="3" key="1">
    <citation type="submission" date="2018-09" db="EMBL/GenBank/DDBJ databases">
        <authorList>
            <person name="Livingstone P.G."/>
            <person name="Whitworth D.E."/>
        </authorList>
    </citation>
    <scope>NUCLEOTIDE SEQUENCE [LARGE SCALE GENOMIC DNA]</scope>
    <source>
        <strain evidence="3">CA054A</strain>
    </source>
</reference>
<dbReference type="InterPro" id="IPR038056">
    <property type="entry name" value="YjbR-like_sf"/>
</dbReference>
<dbReference type="Proteomes" id="UP000268094">
    <property type="component" value="Unassembled WGS sequence"/>
</dbReference>
<dbReference type="AlphaFoldDB" id="A0A3A8IK40"/>
<protein>
    <submittedName>
        <fullName evidence="2">MmcQ/YjbR family DNA-binding protein</fullName>
    </submittedName>
</protein>
<gene>
    <name evidence="2" type="ORF">D7V88_23360</name>
</gene>
<dbReference type="InterPro" id="IPR058532">
    <property type="entry name" value="YjbR/MT2646/Rv2570-like"/>
</dbReference>
<keyword evidence="2" id="KW-0238">DNA-binding</keyword>
<comment type="caution">
    <text evidence="2">The sequence shown here is derived from an EMBL/GenBank/DDBJ whole genome shotgun (WGS) entry which is preliminary data.</text>
</comment>
<dbReference type="RefSeq" id="WP_120542863.1">
    <property type="nucleotide sequence ID" value="NZ_RAVZ01000171.1"/>
</dbReference>
<proteinExistence type="predicted"/>
<keyword evidence="3" id="KW-1185">Reference proteome</keyword>
<evidence type="ECO:0000313" key="2">
    <source>
        <dbReference type="EMBL" id="RKG83809.1"/>
    </source>
</evidence>
<evidence type="ECO:0000256" key="1">
    <source>
        <dbReference type="SAM" id="MobiDB-lite"/>
    </source>
</evidence>
<evidence type="ECO:0000313" key="3">
    <source>
        <dbReference type="Proteomes" id="UP000268094"/>
    </source>
</evidence>
<organism evidence="2 3">
    <name type="scientific">Corallococcus terminator</name>
    <dbReference type="NCBI Taxonomy" id="2316733"/>
    <lineage>
        <taxon>Bacteria</taxon>
        <taxon>Pseudomonadati</taxon>
        <taxon>Myxococcota</taxon>
        <taxon>Myxococcia</taxon>
        <taxon>Myxococcales</taxon>
        <taxon>Cystobacterineae</taxon>
        <taxon>Myxococcaceae</taxon>
        <taxon>Corallococcus</taxon>
    </lineage>
</organism>
<dbReference type="SUPFAM" id="SSF142906">
    <property type="entry name" value="YjbR-like"/>
    <property type="match status" value="1"/>
</dbReference>
<accession>A0A3A8IK40</accession>
<feature type="region of interest" description="Disordered" evidence="1">
    <location>
        <begin position="215"/>
        <end position="248"/>
    </location>
</feature>
<dbReference type="Gene3D" id="3.90.1150.30">
    <property type="match status" value="1"/>
</dbReference>